<evidence type="ECO:0000256" key="6">
    <source>
        <dbReference type="ARBA" id="ARBA00022840"/>
    </source>
</evidence>
<dbReference type="SUPFAM" id="SSF52172">
    <property type="entry name" value="CheY-like"/>
    <property type="match status" value="1"/>
</dbReference>
<evidence type="ECO:0000313" key="12">
    <source>
        <dbReference type="EMBL" id="GLQ19306.1"/>
    </source>
</evidence>
<feature type="modified residue" description="4-aspartylphosphate" evidence="10">
    <location>
        <position position="51"/>
    </location>
</feature>
<organism evidence="12 13">
    <name type="scientific">Algimonas porphyrae</name>
    <dbReference type="NCBI Taxonomy" id="1128113"/>
    <lineage>
        <taxon>Bacteria</taxon>
        <taxon>Pseudomonadati</taxon>
        <taxon>Pseudomonadota</taxon>
        <taxon>Alphaproteobacteria</taxon>
        <taxon>Maricaulales</taxon>
        <taxon>Robiginitomaculaceae</taxon>
        <taxon>Algimonas</taxon>
    </lineage>
</organism>
<dbReference type="Gene3D" id="3.40.50.2300">
    <property type="match status" value="1"/>
</dbReference>
<gene>
    <name evidence="12" type="ORF">GCM10007854_02610</name>
</gene>
<comment type="caution">
    <text evidence="12">The sequence shown here is derived from an EMBL/GenBank/DDBJ whole genome shotgun (WGS) entry which is preliminary data.</text>
</comment>
<name>A0ABQ5UVX2_9PROT</name>
<keyword evidence="5" id="KW-0547">Nucleotide-binding</keyword>
<evidence type="ECO:0000256" key="10">
    <source>
        <dbReference type="PROSITE-ProRule" id="PRU00169"/>
    </source>
</evidence>
<dbReference type="SMART" id="SM00448">
    <property type="entry name" value="REC"/>
    <property type="match status" value="1"/>
</dbReference>
<dbReference type="Pfam" id="PF01627">
    <property type="entry name" value="Hpt"/>
    <property type="match status" value="1"/>
</dbReference>
<dbReference type="Proteomes" id="UP001161390">
    <property type="component" value="Unassembled WGS sequence"/>
</dbReference>
<evidence type="ECO:0000256" key="3">
    <source>
        <dbReference type="ARBA" id="ARBA00022553"/>
    </source>
</evidence>
<evidence type="ECO:0000256" key="2">
    <source>
        <dbReference type="ARBA" id="ARBA00022475"/>
    </source>
</evidence>
<dbReference type="CDD" id="cd17546">
    <property type="entry name" value="REC_hyHK_CKI1_RcsC-like"/>
    <property type="match status" value="1"/>
</dbReference>
<keyword evidence="4" id="KW-0812">Transmembrane</keyword>
<keyword evidence="2" id="KW-1003">Cell membrane</keyword>
<dbReference type="InterPro" id="IPR011006">
    <property type="entry name" value="CheY-like_superfamily"/>
</dbReference>
<dbReference type="SUPFAM" id="SSF47226">
    <property type="entry name" value="Histidine-containing phosphotransfer domain, HPT domain"/>
    <property type="match status" value="1"/>
</dbReference>
<dbReference type="InterPro" id="IPR008207">
    <property type="entry name" value="Sig_transdc_His_kin_Hpt_dom"/>
</dbReference>
<comment type="subcellular location">
    <subcellularLocation>
        <location evidence="1">Cell membrane</location>
        <topology evidence="1">Multi-pass membrane protein</topology>
    </subcellularLocation>
</comment>
<evidence type="ECO:0000256" key="1">
    <source>
        <dbReference type="ARBA" id="ARBA00004651"/>
    </source>
</evidence>
<dbReference type="PROSITE" id="PS50110">
    <property type="entry name" value="RESPONSE_REGULATORY"/>
    <property type="match status" value="1"/>
</dbReference>
<evidence type="ECO:0000256" key="7">
    <source>
        <dbReference type="ARBA" id="ARBA00022989"/>
    </source>
</evidence>
<dbReference type="InterPro" id="IPR001789">
    <property type="entry name" value="Sig_transdc_resp-reg_receiver"/>
</dbReference>
<dbReference type="PANTHER" id="PTHR45339">
    <property type="entry name" value="HYBRID SIGNAL TRANSDUCTION HISTIDINE KINASE J"/>
    <property type="match status" value="1"/>
</dbReference>
<evidence type="ECO:0000313" key="13">
    <source>
        <dbReference type="Proteomes" id="UP001161390"/>
    </source>
</evidence>
<protein>
    <recommendedName>
        <fullName evidence="11">Response regulatory domain-containing protein</fullName>
    </recommendedName>
</protein>
<sequence length="271" mass="29355">MRVLIVDNSLANGLVARSILSRDGHHVSVATNGSHALQLVHDEYFDAALLDIVMPGLDGLDMARILSRSDMPAMTPALIALTAYNQAEDIQAYRDAGLQGLIAKPLRPGDLDDAMRLIHDGGYPLMNCFPNHTTDQGVRPLLDDAVITNGPGQADDITRERIWRHYRAGLSESLREISRSLPGTLSGRGDDRTRMLAALHGLRSASLMVGLDRAPRLADALRDAPRDQIMDGMAALLQAVRESLPRLEAALLDTPSSSVAAGEETGRMQVR</sequence>
<keyword evidence="7" id="KW-1133">Transmembrane helix</keyword>
<accession>A0ABQ5UVX2</accession>
<evidence type="ECO:0000256" key="8">
    <source>
        <dbReference type="ARBA" id="ARBA00023012"/>
    </source>
</evidence>
<keyword evidence="8" id="KW-0902">Two-component regulatory system</keyword>
<evidence type="ECO:0000256" key="5">
    <source>
        <dbReference type="ARBA" id="ARBA00022741"/>
    </source>
</evidence>
<keyword evidence="9" id="KW-0472">Membrane</keyword>
<keyword evidence="6" id="KW-0067">ATP-binding</keyword>
<dbReference type="EMBL" id="BSNJ01000001">
    <property type="protein sequence ID" value="GLQ19306.1"/>
    <property type="molecule type" value="Genomic_DNA"/>
</dbReference>
<evidence type="ECO:0000256" key="4">
    <source>
        <dbReference type="ARBA" id="ARBA00022692"/>
    </source>
</evidence>
<dbReference type="PANTHER" id="PTHR45339:SF1">
    <property type="entry name" value="HYBRID SIGNAL TRANSDUCTION HISTIDINE KINASE J"/>
    <property type="match status" value="1"/>
</dbReference>
<feature type="domain" description="Response regulatory" evidence="11">
    <location>
        <begin position="2"/>
        <end position="119"/>
    </location>
</feature>
<dbReference type="RefSeq" id="WP_284369060.1">
    <property type="nucleotide sequence ID" value="NZ_BSNJ01000001.1"/>
</dbReference>
<dbReference type="Gene3D" id="1.20.120.160">
    <property type="entry name" value="HPT domain"/>
    <property type="match status" value="1"/>
</dbReference>
<reference evidence="12" key="2">
    <citation type="submission" date="2023-01" db="EMBL/GenBank/DDBJ databases">
        <title>Draft genome sequence of Algimonas porphyrae strain NBRC 108216.</title>
        <authorList>
            <person name="Sun Q."/>
            <person name="Mori K."/>
        </authorList>
    </citation>
    <scope>NUCLEOTIDE SEQUENCE</scope>
    <source>
        <strain evidence="12">NBRC 108216</strain>
    </source>
</reference>
<evidence type="ECO:0000259" key="11">
    <source>
        <dbReference type="PROSITE" id="PS50110"/>
    </source>
</evidence>
<proteinExistence type="predicted"/>
<keyword evidence="3 10" id="KW-0597">Phosphoprotein</keyword>
<evidence type="ECO:0000256" key="9">
    <source>
        <dbReference type="ARBA" id="ARBA00023136"/>
    </source>
</evidence>
<reference evidence="12" key="1">
    <citation type="journal article" date="2014" name="Int. J. Syst. Evol. Microbiol.">
        <title>Complete genome of a new Firmicutes species belonging to the dominant human colonic microbiota ('Ruminococcus bicirculans') reveals two chromosomes and a selective capacity to utilize plant glucans.</title>
        <authorList>
            <consortium name="NISC Comparative Sequencing Program"/>
            <person name="Wegmann U."/>
            <person name="Louis P."/>
            <person name="Goesmann A."/>
            <person name="Henrissat B."/>
            <person name="Duncan S.H."/>
            <person name="Flint H.J."/>
        </authorList>
    </citation>
    <scope>NUCLEOTIDE SEQUENCE</scope>
    <source>
        <strain evidence="12">NBRC 108216</strain>
    </source>
</reference>
<dbReference type="Pfam" id="PF00072">
    <property type="entry name" value="Response_reg"/>
    <property type="match status" value="1"/>
</dbReference>
<keyword evidence="13" id="KW-1185">Reference proteome</keyword>
<dbReference type="InterPro" id="IPR036641">
    <property type="entry name" value="HPT_dom_sf"/>
</dbReference>